<accession>A0A3A3GM68</accession>
<evidence type="ECO:0000256" key="4">
    <source>
        <dbReference type="ARBA" id="ARBA00023172"/>
    </source>
</evidence>
<evidence type="ECO:0000256" key="1">
    <source>
        <dbReference type="ARBA" id="ARBA00010075"/>
    </source>
</evidence>
<dbReference type="PANTHER" id="PTHR33258:SF1">
    <property type="entry name" value="TRANSPOSASE INSL FOR INSERTION SEQUENCE ELEMENT IS186A-RELATED"/>
    <property type="match status" value="1"/>
</dbReference>
<dbReference type="GO" id="GO:0003677">
    <property type="term" value="F:DNA binding"/>
    <property type="evidence" value="ECO:0007669"/>
    <property type="project" value="UniProtKB-KW"/>
</dbReference>
<comment type="similarity">
    <text evidence="1">Belongs to the transposase 11 family.</text>
</comment>
<organism evidence="6 7">
    <name type="scientific">Paenibacillus thiaminolyticus</name>
    <name type="common">Bacillus thiaminolyticus</name>
    <dbReference type="NCBI Taxonomy" id="49283"/>
    <lineage>
        <taxon>Bacteria</taxon>
        <taxon>Bacillati</taxon>
        <taxon>Bacillota</taxon>
        <taxon>Bacilli</taxon>
        <taxon>Bacillales</taxon>
        <taxon>Paenibacillaceae</taxon>
        <taxon>Paenibacillus</taxon>
    </lineage>
</organism>
<sequence length="256" mass="29952">MDRIKQLTKGKRAITPGIGKLKLIDSSGLTLPPILAKWSYCSKSSHGVKMHTSLVVVDSKTMYPDKIVASTKDVADHEVVLEFTVDKDATYVMDRGYQVYDHFQKWVEDKIKFVCRVKQNSRLTIIRERELPKRRNGFILDADVTTPELPAVLRLIEFNDDQGRTYRIVTNRFDLSAHQIAEIYRNRWHIELFFKWVKQHIRLVKPHGYTAEAIWNQMYIALIAYALCLLIKLTLDCKKSTWDLLQLIRIYAEKPW</sequence>
<dbReference type="SUPFAM" id="SSF53098">
    <property type="entry name" value="Ribonuclease H-like"/>
    <property type="match status" value="1"/>
</dbReference>
<proteinExistence type="inferred from homology"/>
<gene>
    <name evidence="6" type="ORF">DQX05_12000</name>
</gene>
<dbReference type="PANTHER" id="PTHR33258">
    <property type="entry name" value="TRANSPOSASE INSL FOR INSERTION SEQUENCE ELEMENT IS186A-RELATED"/>
    <property type="match status" value="1"/>
</dbReference>
<name>A0A3A3GM68_PANTH</name>
<evidence type="ECO:0000313" key="6">
    <source>
        <dbReference type="EMBL" id="RJG23746.1"/>
    </source>
</evidence>
<evidence type="ECO:0000256" key="2">
    <source>
        <dbReference type="ARBA" id="ARBA00022578"/>
    </source>
</evidence>
<dbReference type="InterPro" id="IPR047952">
    <property type="entry name" value="Transpos_IS4"/>
</dbReference>
<dbReference type="NCBIfam" id="NF033592">
    <property type="entry name" value="transpos_IS4_1"/>
    <property type="match status" value="1"/>
</dbReference>
<dbReference type="Gene3D" id="3.90.350.10">
    <property type="entry name" value="Transposase Inhibitor Protein From Tn5, Chain A, domain 1"/>
    <property type="match status" value="2"/>
</dbReference>
<reference evidence="6 7" key="1">
    <citation type="submission" date="2018-09" db="EMBL/GenBank/DDBJ databases">
        <title>Paenibacillus SK2017-BO5.</title>
        <authorList>
            <person name="Piskunova J.V."/>
            <person name="Dubiley S.A."/>
            <person name="Severinov K.V."/>
        </authorList>
    </citation>
    <scope>NUCLEOTIDE SEQUENCE [LARGE SCALE GENOMIC DNA]</scope>
    <source>
        <strain evidence="6 7">BO5</strain>
    </source>
</reference>
<dbReference type="Pfam" id="PF01609">
    <property type="entry name" value="DDE_Tnp_1"/>
    <property type="match status" value="1"/>
</dbReference>
<evidence type="ECO:0000313" key="7">
    <source>
        <dbReference type="Proteomes" id="UP000266177"/>
    </source>
</evidence>
<dbReference type="InterPro" id="IPR012337">
    <property type="entry name" value="RNaseH-like_sf"/>
</dbReference>
<dbReference type="GO" id="GO:0006313">
    <property type="term" value="P:DNA transposition"/>
    <property type="evidence" value="ECO:0007669"/>
    <property type="project" value="InterPro"/>
</dbReference>
<keyword evidence="3" id="KW-0238">DNA-binding</keyword>
<keyword evidence="4" id="KW-0233">DNA recombination</keyword>
<evidence type="ECO:0000259" key="5">
    <source>
        <dbReference type="Pfam" id="PF01609"/>
    </source>
</evidence>
<feature type="domain" description="Transposase IS4-like" evidence="5">
    <location>
        <begin position="23"/>
        <end position="227"/>
    </location>
</feature>
<dbReference type="GO" id="GO:0004803">
    <property type="term" value="F:transposase activity"/>
    <property type="evidence" value="ECO:0007669"/>
    <property type="project" value="InterPro"/>
</dbReference>
<dbReference type="RefSeq" id="WP_119793838.1">
    <property type="nucleotide sequence ID" value="NZ_QYZD01000009.1"/>
</dbReference>
<dbReference type="AlphaFoldDB" id="A0A3A3GM68"/>
<protein>
    <submittedName>
        <fullName evidence="6">IS4 family transposase</fullName>
    </submittedName>
</protein>
<dbReference type="Proteomes" id="UP000266177">
    <property type="component" value="Unassembled WGS sequence"/>
</dbReference>
<keyword evidence="2" id="KW-0815">Transposition</keyword>
<dbReference type="InterPro" id="IPR002559">
    <property type="entry name" value="Transposase_11"/>
</dbReference>
<dbReference type="OrthoDB" id="368860at2"/>
<evidence type="ECO:0000256" key="3">
    <source>
        <dbReference type="ARBA" id="ARBA00023125"/>
    </source>
</evidence>
<dbReference type="EMBL" id="QYZD01000009">
    <property type="protein sequence ID" value="RJG23746.1"/>
    <property type="molecule type" value="Genomic_DNA"/>
</dbReference>
<comment type="caution">
    <text evidence="6">The sequence shown here is derived from an EMBL/GenBank/DDBJ whole genome shotgun (WGS) entry which is preliminary data.</text>
</comment>